<organism evidence="2 3">
    <name type="scientific">Flavobacterium branchiarum</name>
    <dbReference type="NCBI Taxonomy" id="1114870"/>
    <lineage>
        <taxon>Bacteria</taxon>
        <taxon>Pseudomonadati</taxon>
        <taxon>Bacteroidota</taxon>
        <taxon>Flavobacteriia</taxon>
        <taxon>Flavobacteriales</taxon>
        <taxon>Flavobacteriaceae</taxon>
        <taxon>Flavobacterium</taxon>
    </lineage>
</organism>
<gene>
    <name evidence="2" type="ORF">ACFFUQ_19470</name>
</gene>
<keyword evidence="1" id="KW-1133">Transmembrane helix</keyword>
<dbReference type="InterPro" id="IPR045538">
    <property type="entry name" value="CIS_TMP"/>
</dbReference>
<name>A0ABV5FSR8_9FLAO</name>
<evidence type="ECO:0000313" key="2">
    <source>
        <dbReference type="EMBL" id="MFB9066201.1"/>
    </source>
</evidence>
<dbReference type="Proteomes" id="UP001589589">
    <property type="component" value="Unassembled WGS sequence"/>
</dbReference>
<keyword evidence="1" id="KW-0812">Transmembrane</keyword>
<keyword evidence="3" id="KW-1185">Reference proteome</keyword>
<evidence type="ECO:0000313" key="3">
    <source>
        <dbReference type="Proteomes" id="UP001589589"/>
    </source>
</evidence>
<dbReference type="RefSeq" id="WP_290264224.1">
    <property type="nucleotide sequence ID" value="NZ_JAUFQQ010000003.1"/>
</dbReference>
<evidence type="ECO:0000256" key="1">
    <source>
        <dbReference type="SAM" id="Phobius"/>
    </source>
</evidence>
<comment type="caution">
    <text evidence="2">The sequence shown here is derived from an EMBL/GenBank/DDBJ whole genome shotgun (WGS) entry which is preliminary data.</text>
</comment>
<dbReference type="Pfam" id="PF19268">
    <property type="entry name" value="CIS_TMP"/>
    <property type="match status" value="1"/>
</dbReference>
<proteinExistence type="predicted"/>
<keyword evidence="1" id="KW-0472">Membrane</keyword>
<dbReference type="EMBL" id="JBHMEX010000063">
    <property type="protein sequence ID" value="MFB9066201.1"/>
    <property type="molecule type" value="Genomic_DNA"/>
</dbReference>
<protein>
    <submittedName>
        <fullName evidence="2">Contractile injection system tape measure protein</fullName>
    </submittedName>
</protein>
<feature type="transmembrane region" description="Helical" evidence="1">
    <location>
        <begin position="15"/>
        <end position="33"/>
    </location>
</feature>
<reference evidence="2 3" key="1">
    <citation type="submission" date="2024-09" db="EMBL/GenBank/DDBJ databases">
        <authorList>
            <person name="Sun Q."/>
            <person name="Mori K."/>
        </authorList>
    </citation>
    <scope>NUCLEOTIDE SEQUENCE [LARGE SCALE GENOMIC DNA]</scope>
    <source>
        <strain evidence="2 3">CECT 7908</strain>
    </source>
</reference>
<sequence>MKISQNPKTTIKEGIAIRNAGIVIISPFFVMLFDRLGLVRANKFTTRENQIKAVQYLQYVITGLSNTEEIYLPLNKVLCGLALSEAVPDEIDVSEDDKELINSLISAVISHWTAIGNCSIDGFRGNWLVRDGILVEFVDKWELTVEKRAYDILINKSPFAFSIIKYPWMEKPLHVIWPY</sequence>
<accession>A0ABV5FSR8</accession>